<accession>A0ACB8TF29</accession>
<sequence length="257" mass="26870">MAWSKGVALVTGGARGIGRAVALRLAEDGFDVAINDLPGTEELKSVATEIEGKGRRSHTFAGDVSQEQDVINMIKSVVDTLGSLDVMVANAGICIMRKVVDTTVETFDHIYAVNARSVMLCYKHAAIQMIAQGRGGRLLAASSLAGKRGSEFFFAYAASKFAVRGLTHAAAIELGKHGITVNAYCPGVTDTTLLRVMDEAVGEDGAQALRKHLIGSTPIGREGTPSDIANLVSFLASKDSGFITGQSISVDGGALVD</sequence>
<evidence type="ECO:0000313" key="2">
    <source>
        <dbReference type="Proteomes" id="UP000814140"/>
    </source>
</evidence>
<gene>
    <name evidence="1" type="ORF">BV25DRAFT_1912384</name>
</gene>
<organism evidence="1 2">
    <name type="scientific">Artomyces pyxidatus</name>
    <dbReference type="NCBI Taxonomy" id="48021"/>
    <lineage>
        <taxon>Eukaryota</taxon>
        <taxon>Fungi</taxon>
        <taxon>Dikarya</taxon>
        <taxon>Basidiomycota</taxon>
        <taxon>Agaricomycotina</taxon>
        <taxon>Agaricomycetes</taxon>
        <taxon>Russulales</taxon>
        <taxon>Auriscalpiaceae</taxon>
        <taxon>Artomyces</taxon>
    </lineage>
</organism>
<reference evidence="1" key="1">
    <citation type="submission" date="2021-03" db="EMBL/GenBank/DDBJ databases">
        <authorList>
            <consortium name="DOE Joint Genome Institute"/>
            <person name="Ahrendt S."/>
            <person name="Looney B.P."/>
            <person name="Miyauchi S."/>
            <person name="Morin E."/>
            <person name="Drula E."/>
            <person name="Courty P.E."/>
            <person name="Chicoki N."/>
            <person name="Fauchery L."/>
            <person name="Kohler A."/>
            <person name="Kuo A."/>
            <person name="Labutti K."/>
            <person name="Pangilinan J."/>
            <person name="Lipzen A."/>
            <person name="Riley R."/>
            <person name="Andreopoulos W."/>
            <person name="He G."/>
            <person name="Johnson J."/>
            <person name="Barry K.W."/>
            <person name="Grigoriev I.V."/>
            <person name="Nagy L."/>
            <person name="Hibbett D."/>
            <person name="Henrissat B."/>
            <person name="Matheny P.B."/>
            <person name="Labbe J."/>
            <person name="Martin F."/>
        </authorList>
    </citation>
    <scope>NUCLEOTIDE SEQUENCE</scope>
    <source>
        <strain evidence="1">HHB10654</strain>
    </source>
</reference>
<proteinExistence type="predicted"/>
<reference evidence="1" key="2">
    <citation type="journal article" date="2022" name="New Phytol.">
        <title>Evolutionary transition to the ectomycorrhizal habit in the genomes of a hyperdiverse lineage of mushroom-forming fungi.</title>
        <authorList>
            <person name="Looney B."/>
            <person name="Miyauchi S."/>
            <person name="Morin E."/>
            <person name="Drula E."/>
            <person name="Courty P.E."/>
            <person name="Kohler A."/>
            <person name="Kuo A."/>
            <person name="LaButti K."/>
            <person name="Pangilinan J."/>
            <person name="Lipzen A."/>
            <person name="Riley R."/>
            <person name="Andreopoulos W."/>
            <person name="He G."/>
            <person name="Johnson J."/>
            <person name="Nolan M."/>
            <person name="Tritt A."/>
            <person name="Barry K.W."/>
            <person name="Grigoriev I.V."/>
            <person name="Nagy L.G."/>
            <person name="Hibbett D."/>
            <person name="Henrissat B."/>
            <person name="Matheny P.B."/>
            <person name="Labbe J."/>
            <person name="Martin F.M."/>
        </authorList>
    </citation>
    <scope>NUCLEOTIDE SEQUENCE</scope>
    <source>
        <strain evidence="1">HHB10654</strain>
    </source>
</reference>
<dbReference type="EMBL" id="MU277191">
    <property type="protein sequence ID" value="KAI0067049.1"/>
    <property type="molecule type" value="Genomic_DNA"/>
</dbReference>
<dbReference type="Proteomes" id="UP000814140">
    <property type="component" value="Unassembled WGS sequence"/>
</dbReference>
<comment type="caution">
    <text evidence="1">The sequence shown here is derived from an EMBL/GenBank/DDBJ whole genome shotgun (WGS) entry which is preliminary data.</text>
</comment>
<evidence type="ECO:0000313" key="1">
    <source>
        <dbReference type="EMBL" id="KAI0067049.1"/>
    </source>
</evidence>
<protein>
    <submittedName>
        <fullName evidence="1">Acetoin reductase family protein</fullName>
    </submittedName>
</protein>
<name>A0ACB8TF29_9AGAM</name>
<keyword evidence="2" id="KW-1185">Reference proteome</keyword>